<feature type="domain" description="Polysaccharide biosynthesis protein CapD-like" evidence="4">
    <location>
        <begin position="298"/>
        <end position="583"/>
    </location>
</feature>
<dbReference type="OrthoDB" id="9803111at2"/>
<keyword evidence="3" id="KW-1133">Transmembrane helix</keyword>
<feature type="compositionally biased region" description="Basic residues" evidence="2">
    <location>
        <begin position="644"/>
        <end position="656"/>
    </location>
</feature>
<accession>A0A2P8CDS8</accession>
<dbReference type="Pfam" id="PF02719">
    <property type="entry name" value="Polysacc_synt_2"/>
    <property type="match status" value="1"/>
</dbReference>
<gene>
    <name evidence="5" type="ORF">CLV93_10467</name>
</gene>
<reference evidence="5 6" key="1">
    <citation type="submission" date="2018-03" db="EMBL/GenBank/DDBJ databases">
        <title>Genomic Encyclopedia of Archaeal and Bacterial Type Strains, Phase II (KMG-II): from individual species to whole genera.</title>
        <authorList>
            <person name="Goeker M."/>
        </authorList>
    </citation>
    <scope>NUCLEOTIDE SEQUENCE [LARGE SCALE GENOMIC DNA]</scope>
    <source>
        <strain evidence="5 6">DSM 27267</strain>
    </source>
</reference>
<dbReference type="CDD" id="cd05237">
    <property type="entry name" value="UDP_invert_4-6DH_SDR_e"/>
    <property type="match status" value="1"/>
</dbReference>
<dbReference type="Proteomes" id="UP000240621">
    <property type="component" value="Unassembled WGS sequence"/>
</dbReference>
<evidence type="ECO:0000256" key="1">
    <source>
        <dbReference type="ARBA" id="ARBA00007430"/>
    </source>
</evidence>
<feature type="transmembrane region" description="Helical" evidence="3">
    <location>
        <begin position="155"/>
        <end position="173"/>
    </location>
</feature>
<evidence type="ECO:0000256" key="2">
    <source>
        <dbReference type="SAM" id="MobiDB-lite"/>
    </source>
</evidence>
<feature type="transmembrane region" description="Helical" evidence="3">
    <location>
        <begin position="88"/>
        <end position="108"/>
    </location>
</feature>
<dbReference type="InterPro" id="IPR003869">
    <property type="entry name" value="Polysac_CapD-like"/>
</dbReference>
<comment type="similarity">
    <text evidence="1">Belongs to the polysaccharide synthase family.</text>
</comment>
<dbReference type="EMBL" id="PYGC01000004">
    <property type="protein sequence ID" value="PSK83137.1"/>
    <property type="molecule type" value="Genomic_DNA"/>
</dbReference>
<dbReference type="PANTHER" id="PTHR43318:SF1">
    <property type="entry name" value="POLYSACCHARIDE BIOSYNTHESIS PROTEIN EPSC-RELATED"/>
    <property type="match status" value="1"/>
</dbReference>
<dbReference type="SUPFAM" id="SSF51735">
    <property type="entry name" value="NAD(P)-binding Rossmann-fold domains"/>
    <property type="match status" value="1"/>
</dbReference>
<dbReference type="InterPro" id="IPR029063">
    <property type="entry name" value="SAM-dependent_MTases_sf"/>
</dbReference>
<keyword evidence="3" id="KW-0812">Transmembrane</keyword>
<feature type="transmembrane region" description="Helical" evidence="3">
    <location>
        <begin position="57"/>
        <end position="76"/>
    </location>
</feature>
<name>A0A2P8CDS8_9BACT</name>
<evidence type="ECO:0000313" key="5">
    <source>
        <dbReference type="EMBL" id="PSK83137.1"/>
    </source>
</evidence>
<sequence>MLRLLKKFLLRHIVPRGMVLIMDLFVTAISFVLAYLLRFNLDPVLIDIHRATSHFLVALPVYIGAFLFFGSFSGIIRHTTIQDAVKLVLAMSTGATSLLFLSTAARNFPDMEFLVIPYSVILIHFFVTTVLLVGTRMAIKETYQYCFLPNRPLKSVMLFGAGELGLITLNVLAQDRISGYKVVGFIDDKRTLNGKTLNGIPIYSARQAFRRVVKAELVQEIIISINQPNISPTRKKQLLEMCLDNNIQLKQIPAVNDWMNGQLNSKQIRNVMIADLLSREAIHLEIDKIKEGLKDSIILITGAAGSIGSEIVRQLMAFDIRHAILYDQAETPLYDLQNELKVKFPKTSFDLIIGDVRDPFRLYQVFARYQPDIVFNAAAYKHVPLMEAHPYEAIRVNIGGALLLADLSVQFKVKKFVMLSTDKAVNPTNVMGASKRICEIYIQALSQKQGINTQFITTRFGNVLGSNGSVVPLFQKQIEEGGPVTVTHPDITRFFMTIPEACQLVLEAGFMGKGGEIYVFDMGKPVKIYDLAKRMISLSGFVPEQDIAIKFTGLRPGEKLYEELLANKENTLPTHHPKIMIAQVRKYPYDEVNESIRGLLAAVQLEDEEKLVSRMKLLVPEFISQNSRFTKFDNEQPAGPRLEKGKRKSKKKIPIT</sequence>
<evidence type="ECO:0000256" key="3">
    <source>
        <dbReference type="SAM" id="Phobius"/>
    </source>
</evidence>
<organism evidence="5 6">
    <name type="scientific">Prolixibacter denitrificans</name>
    <dbReference type="NCBI Taxonomy" id="1541063"/>
    <lineage>
        <taxon>Bacteria</taxon>
        <taxon>Pseudomonadati</taxon>
        <taxon>Bacteroidota</taxon>
        <taxon>Bacteroidia</taxon>
        <taxon>Marinilabiliales</taxon>
        <taxon>Prolixibacteraceae</taxon>
        <taxon>Prolixibacter</taxon>
    </lineage>
</organism>
<proteinExistence type="inferred from homology"/>
<dbReference type="AlphaFoldDB" id="A0A2P8CDS8"/>
<dbReference type="InterPro" id="IPR051203">
    <property type="entry name" value="Polysaccharide_Synthase-Rel"/>
</dbReference>
<protein>
    <submittedName>
        <fullName evidence="5">FlaA1/EpsC-like NDP-sugar epimerase</fullName>
    </submittedName>
</protein>
<dbReference type="Pfam" id="PF13727">
    <property type="entry name" value="CoA_binding_3"/>
    <property type="match status" value="1"/>
</dbReference>
<comment type="caution">
    <text evidence="5">The sequence shown here is derived from an EMBL/GenBank/DDBJ whole genome shotgun (WGS) entry which is preliminary data.</text>
</comment>
<evidence type="ECO:0000259" key="4">
    <source>
        <dbReference type="Pfam" id="PF02719"/>
    </source>
</evidence>
<dbReference type="Gene3D" id="3.40.50.720">
    <property type="entry name" value="NAD(P)-binding Rossmann-like Domain"/>
    <property type="match status" value="2"/>
</dbReference>
<feature type="transmembrane region" description="Helical" evidence="3">
    <location>
        <begin position="114"/>
        <end position="134"/>
    </location>
</feature>
<keyword evidence="3" id="KW-0472">Membrane</keyword>
<evidence type="ECO:0000313" key="6">
    <source>
        <dbReference type="Proteomes" id="UP000240621"/>
    </source>
</evidence>
<dbReference type="RefSeq" id="WP_106541941.1">
    <property type="nucleotide sequence ID" value="NZ_BLAU01000001.1"/>
</dbReference>
<dbReference type="SUPFAM" id="SSF53335">
    <property type="entry name" value="S-adenosyl-L-methionine-dependent methyltransferases"/>
    <property type="match status" value="1"/>
</dbReference>
<dbReference type="PANTHER" id="PTHR43318">
    <property type="entry name" value="UDP-N-ACETYLGLUCOSAMINE 4,6-DEHYDRATASE"/>
    <property type="match status" value="1"/>
</dbReference>
<feature type="transmembrane region" description="Helical" evidence="3">
    <location>
        <begin position="20"/>
        <end position="37"/>
    </location>
</feature>
<feature type="region of interest" description="Disordered" evidence="2">
    <location>
        <begin position="630"/>
        <end position="656"/>
    </location>
</feature>
<dbReference type="InterPro" id="IPR036291">
    <property type="entry name" value="NAD(P)-bd_dom_sf"/>
</dbReference>